<keyword evidence="2 3" id="KW-0040">ANK repeat</keyword>
<feature type="compositionally biased region" description="Polar residues" evidence="4">
    <location>
        <begin position="17"/>
        <end position="27"/>
    </location>
</feature>
<dbReference type="PANTHER" id="PTHR24198:SF165">
    <property type="entry name" value="ANKYRIN REPEAT-CONTAINING PROTEIN-RELATED"/>
    <property type="match status" value="1"/>
</dbReference>
<evidence type="ECO:0000256" key="4">
    <source>
        <dbReference type="SAM" id="MobiDB-lite"/>
    </source>
</evidence>
<dbReference type="InterPro" id="IPR036770">
    <property type="entry name" value="Ankyrin_rpt-contain_sf"/>
</dbReference>
<organism evidence="5 6">
    <name type="scientific">Heterodera schachtii</name>
    <name type="common">Sugarbeet cyst nematode worm</name>
    <name type="synonym">Tylenchus schachtii</name>
    <dbReference type="NCBI Taxonomy" id="97005"/>
    <lineage>
        <taxon>Eukaryota</taxon>
        <taxon>Metazoa</taxon>
        <taxon>Ecdysozoa</taxon>
        <taxon>Nematoda</taxon>
        <taxon>Chromadorea</taxon>
        <taxon>Rhabditida</taxon>
        <taxon>Tylenchina</taxon>
        <taxon>Tylenchomorpha</taxon>
        <taxon>Tylenchoidea</taxon>
        <taxon>Heteroderidae</taxon>
        <taxon>Heteroderinae</taxon>
        <taxon>Heterodera</taxon>
    </lineage>
</organism>
<dbReference type="Gene3D" id="1.25.40.20">
    <property type="entry name" value="Ankyrin repeat-containing domain"/>
    <property type="match status" value="1"/>
</dbReference>
<proteinExistence type="predicted"/>
<dbReference type="PROSITE" id="PS50088">
    <property type="entry name" value="ANK_REPEAT"/>
    <property type="match status" value="1"/>
</dbReference>
<keyword evidence="1" id="KW-0677">Repeat</keyword>
<dbReference type="PROSITE" id="PS50297">
    <property type="entry name" value="ANK_REP_REGION"/>
    <property type="match status" value="1"/>
</dbReference>
<accession>A0ABD2ID31</accession>
<feature type="repeat" description="ANK" evidence="3">
    <location>
        <begin position="41"/>
        <end position="73"/>
    </location>
</feature>
<sequence>MANDDNEEENVDEHIDQQQQTMKGNENASEDELDGNTCFARSQTALHLAVFERNLQITRLLLCLGADPNVANAHGETPRHLAATLNEVDLLKSLIICVFFTFYVGCVSDCVNEKQLHELKRPSTSSMPSSATGNTTSTSTAASSSSSSSTTSASAAAAAAATAPPTQPTTSSQSAAGASTTAPKPTSYTSVMVEDFENRAFAKDQFRFNKLLDIQHIEFFGSLT</sequence>
<feature type="compositionally biased region" description="Low complexity" evidence="4">
    <location>
        <begin position="128"/>
        <end position="183"/>
    </location>
</feature>
<feature type="region of interest" description="Disordered" evidence="4">
    <location>
        <begin position="119"/>
        <end position="185"/>
    </location>
</feature>
<evidence type="ECO:0000313" key="5">
    <source>
        <dbReference type="EMBL" id="KAL3075135.1"/>
    </source>
</evidence>
<evidence type="ECO:0000256" key="1">
    <source>
        <dbReference type="ARBA" id="ARBA00022737"/>
    </source>
</evidence>
<dbReference type="SMART" id="SM00248">
    <property type="entry name" value="ANK"/>
    <property type="match status" value="2"/>
</dbReference>
<keyword evidence="6" id="KW-1185">Reference proteome</keyword>
<feature type="region of interest" description="Disordered" evidence="4">
    <location>
        <begin position="1"/>
        <end position="33"/>
    </location>
</feature>
<evidence type="ECO:0000313" key="6">
    <source>
        <dbReference type="Proteomes" id="UP001620645"/>
    </source>
</evidence>
<dbReference type="Proteomes" id="UP001620645">
    <property type="component" value="Unassembled WGS sequence"/>
</dbReference>
<feature type="compositionally biased region" description="Acidic residues" evidence="4">
    <location>
        <begin position="1"/>
        <end position="11"/>
    </location>
</feature>
<dbReference type="InterPro" id="IPR002110">
    <property type="entry name" value="Ankyrin_rpt"/>
</dbReference>
<reference evidence="5 6" key="1">
    <citation type="submission" date="2024-10" db="EMBL/GenBank/DDBJ databases">
        <authorList>
            <person name="Kim D."/>
        </authorList>
    </citation>
    <scope>NUCLEOTIDE SEQUENCE [LARGE SCALE GENOMIC DNA]</scope>
    <source>
        <strain evidence="5">Taebaek</strain>
    </source>
</reference>
<dbReference type="AlphaFoldDB" id="A0ABD2ID31"/>
<evidence type="ECO:0000256" key="3">
    <source>
        <dbReference type="PROSITE-ProRule" id="PRU00023"/>
    </source>
</evidence>
<gene>
    <name evidence="5" type="ORF">niasHS_013358</name>
</gene>
<dbReference type="Pfam" id="PF12796">
    <property type="entry name" value="Ank_2"/>
    <property type="match status" value="1"/>
</dbReference>
<comment type="caution">
    <text evidence="5">The sequence shown here is derived from an EMBL/GenBank/DDBJ whole genome shotgun (WGS) entry which is preliminary data.</text>
</comment>
<evidence type="ECO:0000256" key="2">
    <source>
        <dbReference type="ARBA" id="ARBA00023043"/>
    </source>
</evidence>
<dbReference type="SUPFAM" id="SSF48403">
    <property type="entry name" value="Ankyrin repeat"/>
    <property type="match status" value="1"/>
</dbReference>
<dbReference type="PANTHER" id="PTHR24198">
    <property type="entry name" value="ANKYRIN REPEAT AND PROTEIN KINASE DOMAIN-CONTAINING PROTEIN"/>
    <property type="match status" value="1"/>
</dbReference>
<evidence type="ECO:0008006" key="7">
    <source>
        <dbReference type="Google" id="ProtNLM"/>
    </source>
</evidence>
<dbReference type="EMBL" id="JBICCN010000355">
    <property type="protein sequence ID" value="KAL3075135.1"/>
    <property type="molecule type" value="Genomic_DNA"/>
</dbReference>
<name>A0ABD2ID31_HETSC</name>
<protein>
    <recommendedName>
        <fullName evidence="7">ANK_REP_REGION domain-containing protein</fullName>
    </recommendedName>
</protein>